<dbReference type="Pfam" id="PF04294">
    <property type="entry name" value="VanW"/>
    <property type="match status" value="1"/>
</dbReference>
<dbReference type="InterPro" id="IPR007391">
    <property type="entry name" value="Vancomycin_resist_VanW"/>
</dbReference>
<dbReference type="RefSeq" id="WP_165096460.1">
    <property type="nucleotide sequence ID" value="NZ_JAAKGU010000002.1"/>
</dbReference>
<keyword evidence="1" id="KW-0732">Signal</keyword>
<dbReference type="AlphaFoldDB" id="A0A6M1PIH0"/>
<evidence type="ECO:0000313" key="3">
    <source>
        <dbReference type="EMBL" id="NGM82344.1"/>
    </source>
</evidence>
<proteinExistence type="predicted"/>
<comment type="caution">
    <text evidence="3">The sequence shown here is derived from an EMBL/GenBank/DDBJ whole genome shotgun (WGS) entry which is preliminary data.</text>
</comment>
<gene>
    <name evidence="3" type="ORF">G5B47_07935</name>
</gene>
<dbReference type="PROSITE" id="PS51109">
    <property type="entry name" value="G5"/>
    <property type="match status" value="1"/>
</dbReference>
<feature type="domain" description="G5" evidence="2">
    <location>
        <begin position="373"/>
        <end position="453"/>
    </location>
</feature>
<dbReference type="SMART" id="SM01208">
    <property type="entry name" value="G5"/>
    <property type="match status" value="1"/>
</dbReference>
<name>A0A6M1PIH0_9BACL</name>
<accession>A0A6M1PIH0</accession>
<dbReference type="InterPro" id="IPR052913">
    <property type="entry name" value="Glycopeptide_resist_protein"/>
</dbReference>
<evidence type="ECO:0000259" key="2">
    <source>
        <dbReference type="PROSITE" id="PS51109"/>
    </source>
</evidence>
<dbReference type="Pfam" id="PF07501">
    <property type="entry name" value="G5"/>
    <property type="match status" value="1"/>
</dbReference>
<dbReference type="EMBL" id="JAAKGU010000002">
    <property type="protein sequence ID" value="NGM82344.1"/>
    <property type="molecule type" value="Genomic_DNA"/>
</dbReference>
<dbReference type="InterPro" id="IPR011098">
    <property type="entry name" value="G5_dom"/>
</dbReference>
<keyword evidence="4" id="KW-1185">Reference proteome</keyword>
<reference evidence="3 4" key="1">
    <citation type="submission" date="2020-02" db="EMBL/GenBank/DDBJ databases">
        <authorList>
            <person name="Gao J."/>
            <person name="Sun J."/>
        </authorList>
    </citation>
    <scope>NUCLEOTIDE SEQUENCE [LARGE SCALE GENOMIC DNA]</scope>
    <source>
        <strain evidence="3 4">7124</strain>
    </source>
</reference>
<evidence type="ECO:0000256" key="1">
    <source>
        <dbReference type="ARBA" id="ARBA00022729"/>
    </source>
</evidence>
<protein>
    <submittedName>
        <fullName evidence="3">Vancomycin resistance protein</fullName>
    </submittedName>
</protein>
<evidence type="ECO:0000313" key="4">
    <source>
        <dbReference type="Proteomes" id="UP000480151"/>
    </source>
</evidence>
<dbReference type="Proteomes" id="UP000480151">
    <property type="component" value="Unassembled WGS sequence"/>
</dbReference>
<dbReference type="PANTHER" id="PTHR35788:SF1">
    <property type="entry name" value="EXPORTED PROTEIN"/>
    <property type="match status" value="1"/>
</dbReference>
<sequence>MKKLHGVLIALISLILAVSLVYGGLYLYAGQLSVPKGTSLAGWKVGGMKMGEARTELERKLQSLHTVPVTLTAGGEAKIRLTLKEAGVSYNADSFLSGLDRLTDGSLLDRVKARYGFQKVWSLQGDWDSALLKRSLSPQWESASFGDPVNATRRITESDGIVYTPGSTAQRVDWNGLEEAMRAALPGSFSQAEAARSTGIVVGLPLKTVQPDVTLDSLQEQGVTRKITEFSTSLGSSGPGRIYNVESAAKAVNDTLLPPGGIFDYGKAIEKAVSTTGFREAPVIVNGKLQPGVGGGICQVSSTLYNAALRTGLEIVERRNHSLPVSYLPKGQDATFAQGSINFRFRNNTGRYLLIRSAVRGRTLTVKFFGTFPQNVSYTVESKTVDILPPGSRTVPDASLPRGASRTLQRGKAGYVVETYLTRMVDGIAVERKRLSRDIYRPQKALVAVGQGSGGLFTPEPTERPLVEDGIRKVN</sequence>
<dbReference type="PANTHER" id="PTHR35788">
    <property type="entry name" value="EXPORTED PROTEIN-RELATED"/>
    <property type="match status" value="1"/>
</dbReference>
<dbReference type="Gene3D" id="2.20.230.10">
    <property type="entry name" value="Resuscitation-promoting factor rpfb"/>
    <property type="match status" value="1"/>
</dbReference>
<organism evidence="3 4">
    <name type="scientific">Paenibacillus apii</name>
    <dbReference type="NCBI Taxonomy" id="1850370"/>
    <lineage>
        <taxon>Bacteria</taxon>
        <taxon>Bacillati</taxon>
        <taxon>Bacillota</taxon>
        <taxon>Bacilli</taxon>
        <taxon>Bacillales</taxon>
        <taxon>Paenibacillaceae</taxon>
        <taxon>Paenibacillus</taxon>
    </lineage>
</organism>